<reference evidence="3 4" key="1">
    <citation type="submission" date="2020-02" db="EMBL/GenBank/DDBJ databases">
        <title>Whole-genome analyses of novel actinobacteria.</title>
        <authorList>
            <person name="Sahin N."/>
            <person name="Tatar D."/>
        </authorList>
    </citation>
    <scope>NUCLEOTIDE SEQUENCE [LARGE SCALE GENOMIC DNA]</scope>
    <source>
        <strain evidence="3 4">SB3404</strain>
    </source>
</reference>
<sequence length="374" mass="40872">APRPDRPGPRTSPRADFDASVRAARETAKRCQEHGDNARLLPHASSRNVARDMDVIRAALGERKLSYYGVSYGADLGAVYTQLFPRRADRIVLDGSTDPEATQYQLFQHAGGPAEEGLDEWAAWAARHHGTYRLGRTAPRVRASVQRLLDRAERRPVAVGDQRLTAPLLRMLLKQQVQHAENDRALAAMVRDLVDAAAGRLDEPGEELSALLKLLASPEVADGMVGGALFMCGDGGWPAGGWPEDPETYWRNSVRSRAAEPVFGPYVNGMIAPCAFWGSEPSEPGTAIGNDVPVLMLQALRDNNVTYADGLALHRKLTGSRLVTADIRAHGIYGREAEGYRPVPCADRAVNDYLRGARLPDRDVDCARQAVPER</sequence>
<dbReference type="EMBL" id="JAAKZZ010000258">
    <property type="protein sequence ID" value="NGO71059.1"/>
    <property type="molecule type" value="Genomic_DNA"/>
</dbReference>
<dbReference type="InterPro" id="IPR000073">
    <property type="entry name" value="AB_hydrolase_1"/>
</dbReference>
<dbReference type="AlphaFoldDB" id="A0A6G4X0I1"/>
<name>A0A6G4X0I1_9ACTN</name>
<dbReference type="SUPFAM" id="SSF53474">
    <property type="entry name" value="alpha/beta-Hydrolases"/>
    <property type="match status" value="1"/>
</dbReference>
<feature type="non-terminal residue" evidence="3">
    <location>
        <position position="1"/>
    </location>
</feature>
<dbReference type="RefSeq" id="WP_165300706.1">
    <property type="nucleotide sequence ID" value="NZ_JAAKZZ010000258.1"/>
</dbReference>
<protein>
    <submittedName>
        <fullName evidence="3">Alpha/beta hydrolase</fullName>
    </submittedName>
</protein>
<feature type="domain" description="AB hydrolase-1" evidence="1">
    <location>
        <begin position="45"/>
        <end position="110"/>
    </location>
</feature>
<dbReference type="Pfam" id="PF00561">
    <property type="entry name" value="Abhydrolase_1"/>
    <property type="match status" value="1"/>
</dbReference>
<dbReference type="Pfam" id="PF08386">
    <property type="entry name" value="Abhydrolase_4"/>
    <property type="match status" value="1"/>
</dbReference>
<evidence type="ECO:0000259" key="1">
    <source>
        <dbReference type="Pfam" id="PF00561"/>
    </source>
</evidence>
<gene>
    <name evidence="3" type="ORF">G5C65_22395</name>
</gene>
<dbReference type="Gene3D" id="3.40.50.1820">
    <property type="entry name" value="alpha/beta hydrolase"/>
    <property type="match status" value="1"/>
</dbReference>
<dbReference type="InterPro" id="IPR013595">
    <property type="entry name" value="Pept_S33_TAP-like_C"/>
</dbReference>
<dbReference type="Proteomes" id="UP000477722">
    <property type="component" value="Unassembled WGS sequence"/>
</dbReference>
<dbReference type="InterPro" id="IPR029058">
    <property type="entry name" value="AB_hydrolase_fold"/>
</dbReference>
<evidence type="ECO:0000313" key="4">
    <source>
        <dbReference type="Proteomes" id="UP000477722"/>
    </source>
</evidence>
<proteinExistence type="predicted"/>
<evidence type="ECO:0000259" key="2">
    <source>
        <dbReference type="Pfam" id="PF08386"/>
    </source>
</evidence>
<keyword evidence="4" id="KW-1185">Reference proteome</keyword>
<accession>A0A6G4X0I1</accession>
<comment type="caution">
    <text evidence="3">The sequence shown here is derived from an EMBL/GenBank/DDBJ whole genome shotgun (WGS) entry which is preliminary data.</text>
</comment>
<keyword evidence="3" id="KW-0378">Hydrolase</keyword>
<evidence type="ECO:0000313" key="3">
    <source>
        <dbReference type="EMBL" id="NGO71059.1"/>
    </source>
</evidence>
<dbReference type="GO" id="GO:0016787">
    <property type="term" value="F:hydrolase activity"/>
    <property type="evidence" value="ECO:0007669"/>
    <property type="project" value="UniProtKB-KW"/>
</dbReference>
<feature type="domain" description="Peptidase S33 tripeptidyl aminopeptidase-like C-terminal" evidence="2">
    <location>
        <begin position="261"/>
        <end position="366"/>
    </location>
</feature>
<organism evidence="3 4">
    <name type="scientific">Streptomyces boncukensis</name>
    <dbReference type="NCBI Taxonomy" id="2711219"/>
    <lineage>
        <taxon>Bacteria</taxon>
        <taxon>Bacillati</taxon>
        <taxon>Actinomycetota</taxon>
        <taxon>Actinomycetes</taxon>
        <taxon>Kitasatosporales</taxon>
        <taxon>Streptomycetaceae</taxon>
        <taxon>Streptomyces</taxon>
    </lineage>
</organism>